<keyword evidence="10" id="KW-1185">Reference proteome</keyword>
<evidence type="ECO:0000256" key="6">
    <source>
        <dbReference type="SAM" id="MobiDB-lite"/>
    </source>
</evidence>
<sequence length="174" mass="19449">MVGAGSVAEGAPHDASSSSESFDDWVRARQDALLRFATLITADSDLARDLVQDALTRMYARWSRVSRLEGPDAYARRIIVNQNVSRWRRDRRVTVVDPAEMVSTPVPGHESTISDRVTILAALARLPRDQRVAVVLRYYEDLSYQEIATLTGVREGTVRSRVSRGISSLEGDFR</sequence>
<dbReference type="Gene3D" id="1.10.10.10">
    <property type="entry name" value="Winged helix-like DNA-binding domain superfamily/Winged helix DNA-binding domain"/>
    <property type="match status" value="1"/>
</dbReference>
<comment type="caution">
    <text evidence="9">The sequence shown here is derived from an EMBL/GenBank/DDBJ whole genome shotgun (WGS) entry which is preliminary data.</text>
</comment>
<organism evidence="9 10">
    <name type="scientific">Nocardioides conyzicola</name>
    <dbReference type="NCBI Taxonomy" id="1651781"/>
    <lineage>
        <taxon>Bacteria</taxon>
        <taxon>Bacillati</taxon>
        <taxon>Actinomycetota</taxon>
        <taxon>Actinomycetes</taxon>
        <taxon>Propionibacteriales</taxon>
        <taxon>Nocardioidaceae</taxon>
        <taxon>Nocardioides</taxon>
    </lineage>
</organism>
<evidence type="ECO:0000256" key="1">
    <source>
        <dbReference type="ARBA" id="ARBA00010641"/>
    </source>
</evidence>
<keyword evidence="5" id="KW-0804">Transcription</keyword>
<evidence type="ECO:0000256" key="4">
    <source>
        <dbReference type="ARBA" id="ARBA00023125"/>
    </source>
</evidence>
<keyword evidence="3" id="KW-0731">Sigma factor</keyword>
<evidence type="ECO:0000256" key="5">
    <source>
        <dbReference type="ARBA" id="ARBA00023163"/>
    </source>
</evidence>
<dbReference type="EMBL" id="BAABKM010000002">
    <property type="protein sequence ID" value="GAA4695413.1"/>
    <property type="molecule type" value="Genomic_DNA"/>
</dbReference>
<dbReference type="Gene3D" id="1.10.1740.10">
    <property type="match status" value="1"/>
</dbReference>
<gene>
    <name evidence="9" type="ORF">GCM10023349_08330</name>
</gene>
<name>A0ABP8WVR3_9ACTN</name>
<keyword evidence="4" id="KW-0238">DNA-binding</keyword>
<dbReference type="InterPro" id="IPR013249">
    <property type="entry name" value="RNA_pol_sigma70_r4_t2"/>
</dbReference>
<evidence type="ECO:0000256" key="3">
    <source>
        <dbReference type="ARBA" id="ARBA00023082"/>
    </source>
</evidence>
<comment type="similarity">
    <text evidence="1">Belongs to the sigma-70 factor family. ECF subfamily.</text>
</comment>
<dbReference type="Pfam" id="PF04542">
    <property type="entry name" value="Sigma70_r2"/>
    <property type="match status" value="1"/>
</dbReference>
<dbReference type="NCBIfam" id="TIGR02983">
    <property type="entry name" value="SigE-fam_strep"/>
    <property type="match status" value="1"/>
</dbReference>
<evidence type="ECO:0000259" key="8">
    <source>
        <dbReference type="Pfam" id="PF08281"/>
    </source>
</evidence>
<dbReference type="InterPro" id="IPR014284">
    <property type="entry name" value="RNA_pol_sigma-70_dom"/>
</dbReference>
<dbReference type="InterPro" id="IPR036388">
    <property type="entry name" value="WH-like_DNA-bd_sf"/>
</dbReference>
<reference evidence="10" key="1">
    <citation type="journal article" date="2019" name="Int. J. Syst. Evol. Microbiol.">
        <title>The Global Catalogue of Microorganisms (GCM) 10K type strain sequencing project: providing services to taxonomists for standard genome sequencing and annotation.</title>
        <authorList>
            <consortium name="The Broad Institute Genomics Platform"/>
            <consortium name="The Broad Institute Genome Sequencing Center for Infectious Disease"/>
            <person name="Wu L."/>
            <person name="Ma J."/>
        </authorList>
    </citation>
    <scope>NUCLEOTIDE SEQUENCE [LARGE SCALE GENOMIC DNA]</scope>
    <source>
        <strain evidence="10">JCM 18531</strain>
    </source>
</reference>
<feature type="region of interest" description="Disordered" evidence="6">
    <location>
        <begin position="1"/>
        <end position="21"/>
    </location>
</feature>
<dbReference type="PANTHER" id="PTHR43133">
    <property type="entry name" value="RNA POLYMERASE ECF-TYPE SIGMA FACTO"/>
    <property type="match status" value="1"/>
</dbReference>
<feature type="domain" description="RNA polymerase sigma-70 region 2" evidence="7">
    <location>
        <begin position="26"/>
        <end position="92"/>
    </location>
</feature>
<dbReference type="InterPro" id="IPR013325">
    <property type="entry name" value="RNA_pol_sigma_r2"/>
</dbReference>
<dbReference type="InterPro" id="IPR014325">
    <property type="entry name" value="RNA_pol_sigma-E_actinobac"/>
</dbReference>
<dbReference type="SUPFAM" id="SSF88946">
    <property type="entry name" value="Sigma2 domain of RNA polymerase sigma factors"/>
    <property type="match status" value="1"/>
</dbReference>
<dbReference type="InterPro" id="IPR007627">
    <property type="entry name" value="RNA_pol_sigma70_r2"/>
</dbReference>
<evidence type="ECO:0000256" key="2">
    <source>
        <dbReference type="ARBA" id="ARBA00023015"/>
    </source>
</evidence>
<keyword evidence="2" id="KW-0805">Transcription regulation</keyword>
<proteinExistence type="inferred from homology"/>
<accession>A0ABP8WVR3</accession>
<dbReference type="Pfam" id="PF08281">
    <property type="entry name" value="Sigma70_r4_2"/>
    <property type="match status" value="1"/>
</dbReference>
<dbReference type="PANTHER" id="PTHR43133:SF50">
    <property type="entry name" value="ECF RNA POLYMERASE SIGMA FACTOR SIGM"/>
    <property type="match status" value="1"/>
</dbReference>
<evidence type="ECO:0000313" key="9">
    <source>
        <dbReference type="EMBL" id="GAA4695413.1"/>
    </source>
</evidence>
<dbReference type="CDD" id="cd06171">
    <property type="entry name" value="Sigma70_r4"/>
    <property type="match status" value="1"/>
</dbReference>
<dbReference type="NCBIfam" id="TIGR02937">
    <property type="entry name" value="sigma70-ECF"/>
    <property type="match status" value="1"/>
</dbReference>
<dbReference type="SUPFAM" id="SSF88659">
    <property type="entry name" value="Sigma3 and sigma4 domains of RNA polymerase sigma factors"/>
    <property type="match status" value="1"/>
</dbReference>
<protein>
    <submittedName>
        <fullName evidence="9">SigE family RNA polymerase sigma factor</fullName>
    </submittedName>
</protein>
<dbReference type="Proteomes" id="UP001499974">
    <property type="component" value="Unassembled WGS sequence"/>
</dbReference>
<evidence type="ECO:0000259" key="7">
    <source>
        <dbReference type="Pfam" id="PF04542"/>
    </source>
</evidence>
<evidence type="ECO:0000313" key="10">
    <source>
        <dbReference type="Proteomes" id="UP001499974"/>
    </source>
</evidence>
<feature type="domain" description="RNA polymerase sigma factor 70 region 4 type 2" evidence="8">
    <location>
        <begin position="118"/>
        <end position="166"/>
    </location>
</feature>
<dbReference type="InterPro" id="IPR039425">
    <property type="entry name" value="RNA_pol_sigma-70-like"/>
</dbReference>
<dbReference type="InterPro" id="IPR013324">
    <property type="entry name" value="RNA_pol_sigma_r3/r4-like"/>
</dbReference>